<reference evidence="1 2" key="1">
    <citation type="submission" date="2019-01" db="EMBL/GenBank/DDBJ databases">
        <title>Flavobacterium sp. nov.,isolated from freshwater.</title>
        <authorList>
            <person name="Zhang R."/>
            <person name="Du Z.-J."/>
        </authorList>
    </citation>
    <scope>NUCLEOTIDE SEQUENCE [LARGE SCALE GENOMIC DNA]</scope>
    <source>
        <strain evidence="1 2">1E403</strain>
    </source>
</reference>
<evidence type="ECO:0000313" key="2">
    <source>
        <dbReference type="Proteomes" id="UP000287527"/>
    </source>
</evidence>
<protein>
    <submittedName>
        <fullName evidence="1">Uncharacterized protein</fullName>
    </submittedName>
</protein>
<dbReference type="OrthoDB" id="1433107at2"/>
<name>A0A3S3RJW5_9FLAO</name>
<comment type="caution">
    <text evidence="1">The sequence shown here is derived from an EMBL/GenBank/DDBJ whole genome shotgun (WGS) entry which is preliminary data.</text>
</comment>
<sequence length="278" mass="31548">MKIRYRVFKDFSKQEVQQLKVLAIDVKQGFDAFLVDADHAKLAEIKSVIAEEWESSISLETEFSEKDRCGSSFLHVYPAKLLGYPQPESAGCEFPFDLYPYFKDVFEIKNTDPEFGMLKGRQIGSYKLKKEPSWDSSSIGSAFWIQDSIFVKPEVYKAIFEPLGIKSLPVLEYKSHNVLKSVLQLVPQGISDADLDIKAEHINEIESIAGWEINKYILNGIGFYPDFKSAPGDLDFFETKEFFGAGGFTVRATIISQKLYQLLVKNKVKGLSYEPMTS</sequence>
<dbReference type="RefSeq" id="WP_128389803.1">
    <property type="nucleotide sequence ID" value="NZ_SBII01000005.1"/>
</dbReference>
<evidence type="ECO:0000313" key="1">
    <source>
        <dbReference type="EMBL" id="RWX00574.1"/>
    </source>
</evidence>
<proteinExistence type="predicted"/>
<dbReference type="EMBL" id="SBII01000005">
    <property type="protein sequence ID" value="RWX00574.1"/>
    <property type="molecule type" value="Genomic_DNA"/>
</dbReference>
<keyword evidence="2" id="KW-1185">Reference proteome</keyword>
<organism evidence="1 2">
    <name type="scientific">Flavobacterium cerinum</name>
    <dbReference type="NCBI Taxonomy" id="2502784"/>
    <lineage>
        <taxon>Bacteria</taxon>
        <taxon>Pseudomonadati</taxon>
        <taxon>Bacteroidota</taxon>
        <taxon>Flavobacteriia</taxon>
        <taxon>Flavobacteriales</taxon>
        <taxon>Flavobacteriaceae</taxon>
        <taxon>Flavobacterium</taxon>
    </lineage>
</organism>
<dbReference type="Proteomes" id="UP000287527">
    <property type="component" value="Unassembled WGS sequence"/>
</dbReference>
<dbReference type="AlphaFoldDB" id="A0A3S3RJW5"/>
<gene>
    <name evidence="1" type="ORF">EPI11_09900</name>
</gene>
<accession>A0A3S3RJW5</accession>